<dbReference type="STRING" id="7918.ENSLOCP00000000453"/>
<protein>
    <submittedName>
        <fullName evidence="2">Basic proline-rich protein-like</fullName>
    </submittedName>
</protein>
<feature type="region of interest" description="Disordered" evidence="1">
    <location>
        <begin position="1"/>
        <end position="69"/>
    </location>
</feature>
<dbReference type="Ensembl" id="ENSLOCT00000000452.1">
    <property type="protein sequence ID" value="ENSLOCP00000000453.1"/>
    <property type="gene ID" value="ENSLOCG00000000415.1"/>
</dbReference>
<feature type="compositionally biased region" description="Gly residues" evidence="1">
    <location>
        <begin position="45"/>
        <end position="57"/>
    </location>
</feature>
<feature type="compositionally biased region" description="Low complexity" evidence="1">
    <location>
        <begin position="130"/>
        <end position="167"/>
    </location>
</feature>
<dbReference type="AlphaFoldDB" id="W5LWE6"/>
<evidence type="ECO:0000313" key="2">
    <source>
        <dbReference type="Ensembl" id="ENSLOCP00000000453.1"/>
    </source>
</evidence>
<dbReference type="Bgee" id="ENSLOCG00000000415">
    <property type="expression patterns" value="Expressed in zone of skin and 10 other cell types or tissues"/>
</dbReference>
<keyword evidence="3" id="KW-1185">Reference proteome</keyword>
<dbReference type="InParanoid" id="W5LWE6"/>
<dbReference type="Proteomes" id="UP000018468">
    <property type="component" value="Unassembled WGS sequence"/>
</dbReference>
<name>W5LWE6_LEPOC</name>
<reference evidence="3" key="1">
    <citation type="submission" date="2011-12" db="EMBL/GenBank/DDBJ databases">
        <title>The Draft Genome of Lepisosteus oculatus.</title>
        <authorList>
            <consortium name="The Broad Institute Genome Assembly &amp; Analysis Group"/>
            <consortium name="Computational R&amp;D Group"/>
            <consortium name="and Sequencing Platform"/>
            <person name="Di Palma F."/>
            <person name="Alfoldi J."/>
            <person name="Johnson J."/>
            <person name="Berlin A."/>
            <person name="Gnerre S."/>
            <person name="Jaffe D."/>
            <person name="MacCallum I."/>
            <person name="Young S."/>
            <person name="Walker B.J."/>
            <person name="Lander E.S."/>
            <person name="Lindblad-Toh K."/>
        </authorList>
    </citation>
    <scope>NUCLEOTIDE SEQUENCE [LARGE SCALE GENOMIC DNA]</scope>
</reference>
<feature type="region of interest" description="Disordered" evidence="1">
    <location>
        <begin position="129"/>
        <end position="167"/>
    </location>
</feature>
<dbReference type="KEGG" id="loc:102694913"/>
<feature type="compositionally biased region" description="Pro residues" evidence="1">
    <location>
        <begin position="229"/>
        <end position="239"/>
    </location>
</feature>
<sequence>MFKEEEPLPCPSAMVMGGLGGVTLHPLGPGEGGGTPRPRGDHGGGDGGEGVESGGHQAGVTLPPYPSEYHPSYLSTMGYQDERPESHSYCPHGGDGVPGRPRGAFLERHPSFECLELGLNELMLPQLQRPHPSALSPSPSPWLDSPYLSSSPSPSQASSLSPYPADSPVSSSPCAPAAFAQLSPGCPAPPFEPLPCPFAPESCPPSPSPSLYPLPLSVSQHYFHADAPTPLPAPPPPSYPGRFGGGSCDWDLRQRGFQCGDPPSHPPQPGSGAPPSGVKPEEMPLDFGAPPPITLEEVNEFIGDNLTEFPHAGLEGRPA</sequence>
<feature type="region of interest" description="Disordered" evidence="1">
    <location>
        <begin position="226"/>
        <end position="293"/>
    </location>
</feature>
<proteinExistence type="predicted"/>
<accession>W5LWE6</accession>
<reference evidence="2" key="3">
    <citation type="submission" date="2025-09" db="UniProtKB">
        <authorList>
            <consortium name="Ensembl"/>
        </authorList>
    </citation>
    <scope>IDENTIFICATION</scope>
</reference>
<reference evidence="2" key="2">
    <citation type="submission" date="2025-08" db="UniProtKB">
        <authorList>
            <consortium name="Ensembl"/>
        </authorList>
    </citation>
    <scope>IDENTIFICATION</scope>
</reference>
<evidence type="ECO:0000313" key="3">
    <source>
        <dbReference type="Proteomes" id="UP000018468"/>
    </source>
</evidence>
<organism evidence="2 3">
    <name type="scientific">Lepisosteus oculatus</name>
    <name type="common">Spotted gar</name>
    <dbReference type="NCBI Taxonomy" id="7918"/>
    <lineage>
        <taxon>Eukaryota</taxon>
        <taxon>Metazoa</taxon>
        <taxon>Chordata</taxon>
        <taxon>Craniata</taxon>
        <taxon>Vertebrata</taxon>
        <taxon>Euteleostomi</taxon>
        <taxon>Actinopterygii</taxon>
        <taxon>Neopterygii</taxon>
        <taxon>Holostei</taxon>
        <taxon>Semionotiformes</taxon>
        <taxon>Lepisosteidae</taxon>
        <taxon>Lepisosteus</taxon>
    </lineage>
</organism>
<dbReference type="HOGENOM" id="CLU_871421_0_0_1"/>
<evidence type="ECO:0000256" key="1">
    <source>
        <dbReference type="SAM" id="MobiDB-lite"/>
    </source>
</evidence>